<sequence length="288" mass="32996">MGRSRPASFPCQFCGVSFTMNWLRRRHERSVHQEVSEHVCFVCRKAYSRKDSLKEHVKKFHGMERRTRRLRRRQLGAPTAGLVPVRSAISAAAGGPYLCTYCGVGFSLNWLRTRHEKCVHEKRSSTMCPICLKVFTRGDNMHPLQQKIDRLIQQNEDVLRNLKDTAGSGTPEPDPEQTSGPVRTRRAFNELNEWIHRDPDYARTLSEALSRVTGDSPRQRVRNMLASVATILVLNDYTLRGSSGKRSFVSTPIYRLITAAARDVNRRIIDSEIHNVLRYGTFSPRAMR</sequence>
<dbReference type="GO" id="GO:0005634">
    <property type="term" value="C:nucleus"/>
    <property type="evidence" value="ECO:0007669"/>
    <property type="project" value="TreeGrafter"/>
</dbReference>
<evidence type="ECO:0000313" key="8">
    <source>
        <dbReference type="EMBL" id="KAF0294540.1"/>
    </source>
</evidence>
<gene>
    <name evidence="8" type="primary">PRDM14_0</name>
    <name evidence="8" type="ORF">FJT64_007786</name>
</gene>
<organism evidence="8 9">
    <name type="scientific">Amphibalanus amphitrite</name>
    <name type="common">Striped barnacle</name>
    <name type="synonym">Balanus amphitrite</name>
    <dbReference type="NCBI Taxonomy" id="1232801"/>
    <lineage>
        <taxon>Eukaryota</taxon>
        <taxon>Metazoa</taxon>
        <taxon>Ecdysozoa</taxon>
        <taxon>Arthropoda</taxon>
        <taxon>Crustacea</taxon>
        <taxon>Multicrustacea</taxon>
        <taxon>Cirripedia</taxon>
        <taxon>Thoracica</taxon>
        <taxon>Thoracicalcarea</taxon>
        <taxon>Balanomorpha</taxon>
        <taxon>Balanoidea</taxon>
        <taxon>Balanidae</taxon>
        <taxon>Amphibalaninae</taxon>
        <taxon>Amphibalanus</taxon>
    </lineage>
</organism>
<dbReference type="PANTHER" id="PTHR24409">
    <property type="entry name" value="ZINC FINGER PROTEIN 142"/>
    <property type="match status" value="1"/>
</dbReference>
<dbReference type="GO" id="GO:0000981">
    <property type="term" value="F:DNA-binding transcription factor activity, RNA polymerase II-specific"/>
    <property type="evidence" value="ECO:0007669"/>
    <property type="project" value="TreeGrafter"/>
</dbReference>
<dbReference type="PANTHER" id="PTHR24409:SF295">
    <property type="entry name" value="AZ2-RELATED"/>
    <property type="match status" value="1"/>
</dbReference>
<evidence type="ECO:0000259" key="7">
    <source>
        <dbReference type="PROSITE" id="PS50157"/>
    </source>
</evidence>
<evidence type="ECO:0000256" key="6">
    <source>
        <dbReference type="SAM" id="MobiDB-lite"/>
    </source>
</evidence>
<dbReference type="EMBL" id="VIIS01001679">
    <property type="protein sequence ID" value="KAF0294540.1"/>
    <property type="molecule type" value="Genomic_DNA"/>
</dbReference>
<keyword evidence="3 5" id="KW-0863">Zinc-finger</keyword>
<feature type="domain" description="C2H2-type" evidence="7">
    <location>
        <begin position="97"/>
        <end position="125"/>
    </location>
</feature>
<dbReference type="Proteomes" id="UP000440578">
    <property type="component" value="Unassembled WGS sequence"/>
</dbReference>
<feature type="region of interest" description="Disordered" evidence="6">
    <location>
        <begin position="163"/>
        <end position="183"/>
    </location>
</feature>
<dbReference type="SUPFAM" id="SSF57667">
    <property type="entry name" value="beta-beta-alpha zinc fingers"/>
    <property type="match status" value="2"/>
</dbReference>
<dbReference type="PROSITE" id="PS50157">
    <property type="entry name" value="ZINC_FINGER_C2H2_2"/>
    <property type="match status" value="3"/>
</dbReference>
<keyword evidence="4" id="KW-0862">Zinc</keyword>
<dbReference type="GO" id="GO:0008270">
    <property type="term" value="F:zinc ion binding"/>
    <property type="evidence" value="ECO:0007669"/>
    <property type="project" value="UniProtKB-KW"/>
</dbReference>
<protein>
    <submittedName>
        <fullName evidence="8">PR domain zinc finger protein 14</fullName>
    </submittedName>
</protein>
<evidence type="ECO:0000256" key="5">
    <source>
        <dbReference type="PROSITE-ProRule" id="PRU00042"/>
    </source>
</evidence>
<feature type="domain" description="C2H2-type" evidence="7">
    <location>
        <begin position="38"/>
        <end position="66"/>
    </location>
</feature>
<dbReference type="Pfam" id="PF00096">
    <property type="entry name" value="zf-C2H2"/>
    <property type="match status" value="1"/>
</dbReference>
<evidence type="ECO:0000256" key="2">
    <source>
        <dbReference type="ARBA" id="ARBA00022737"/>
    </source>
</evidence>
<dbReference type="GO" id="GO:0000977">
    <property type="term" value="F:RNA polymerase II transcription regulatory region sequence-specific DNA binding"/>
    <property type="evidence" value="ECO:0007669"/>
    <property type="project" value="TreeGrafter"/>
</dbReference>
<keyword evidence="1" id="KW-0479">Metal-binding</keyword>
<evidence type="ECO:0000256" key="4">
    <source>
        <dbReference type="ARBA" id="ARBA00022833"/>
    </source>
</evidence>
<dbReference type="InterPro" id="IPR013087">
    <property type="entry name" value="Znf_C2H2_type"/>
</dbReference>
<dbReference type="OrthoDB" id="6482909at2759"/>
<dbReference type="AlphaFoldDB" id="A0A6A4VSZ8"/>
<keyword evidence="2" id="KW-0677">Repeat</keyword>
<reference evidence="8 9" key="1">
    <citation type="submission" date="2019-07" db="EMBL/GenBank/DDBJ databases">
        <title>Draft genome assembly of a fouling barnacle, Amphibalanus amphitrite (Darwin, 1854): The first reference genome for Thecostraca.</title>
        <authorList>
            <person name="Kim W."/>
        </authorList>
    </citation>
    <scope>NUCLEOTIDE SEQUENCE [LARGE SCALE GENOMIC DNA]</scope>
    <source>
        <strain evidence="8">SNU_AA5</strain>
        <tissue evidence="8">Soma without cirri and trophi</tissue>
    </source>
</reference>
<name>A0A6A4VSZ8_AMPAM</name>
<keyword evidence="9" id="KW-1185">Reference proteome</keyword>
<dbReference type="SMART" id="SM00355">
    <property type="entry name" value="ZnF_C2H2"/>
    <property type="match status" value="3"/>
</dbReference>
<evidence type="ECO:0000256" key="3">
    <source>
        <dbReference type="ARBA" id="ARBA00022771"/>
    </source>
</evidence>
<evidence type="ECO:0000256" key="1">
    <source>
        <dbReference type="ARBA" id="ARBA00022723"/>
    </source>
</evidence>
<proteinExistence type="predicted"/>
<evidence type="ECO:0000313" key="9">
    <source>
        <dbReference type="Proteomes" id="UP000440578"/>
    </source>
</evidence>
<dbReference type="Gene3D" id="3.30.160.60">
    <property type="entry name" value="Classic Zinc Finger"/>
    <property type="match status" value="2"/>
</dbReference>
<dbReference type="PROSITE" id="PS00028">
    <property type="entry name" value="ZINC_FINGER_C2H2_1"/>
    <property type="match status" value="3"/>
</dbReference>
<comment type="caution">
    <text evidence="8">The sequence shown here is derived from an EMBL/GenBank/DDBJ whole genome shotgun (WGS) entry which is preliminary data.</text>
</comment>
<feature type="domain" description="C2H2-type" evidence="7">
    <location>
        <begin position="9"/>
        <end position="37"/>
    </location>
</feature>
<dbReference type="InterPro" id="IPR036236">
    <property type="entry name" value="Znf_C2H2_sf"/>
</dbReference>
<accession>A0A6A4VSZ8</accession>